<reference evidence="1 2" key="1">
    <citation type="submission" date="2018-10" db="EMBL/GenBank/DDBJ databases">
        <title>Phylogenomics of Brevibacillus.</title>
        <authorList>
            <person name="Dunlap C."/>
        </authorList>
    </citation>
    <scope>NUCLEOTIDE SEQUENCE [LARGE SCALE GENOMIC DNA]</scope>
    <source>
        <strain evidence="1 2">JCM 15716</strain>
    </source>
</reference>
<evidence type="ECO:0000313" key="2">
    <source>
        <dbReference type="Proteomes" id="UP000271031"/>
    </source>
</evidence>
<dbReference type="RefSeq" id="WP_122917868.1">
    <property type="nucleotide sequence ID" value="NZ_RHHQ01000008.1"/>
</dbReference>
<accession>A0A3M8DND4</accession>
<sequence length="150" mass="16177">MMANIPVPSIWGINSTAAGRPAIWGTLTMDTISNNRITGTINFRGTPIPILGYWDEKTNQIMLESPYATFSGELDLFDNKTIGILHYVLQGRLLMKPTSSQAGEYGSWIATTDVCLKDLPHGGGAISYSGSQLPPVGVFVTSANQANICR</sequence>
<name>A0A3M8DND4_9BACL</name>
<gene>
    <name evidence="1" type="ORF">EDM56_10515</name>
</gene>
<dbReference type="EMBL" id="RHHQ01000008">
    <property type="protein sequence ID" value="RNB89612.1"/>
    <property type="molecule type" value="Genomic_DNA"/>
</dbReference>
<dbReference type="Proteomes" id="UP000271031">
    <property type="component" value="Unassembled WGS sequence"/>
</dbReference>
<comment type="caution">
    <text evidence="1">The sequence shown here is derived from an EMBL/GenBank/DDBJ whole genome shotgun (WGS) entry which is preliminary data.</text>
</comment>
<dbReference type="OrthoDB" id="2934265at2"/>
<evidence type="ECO:0000313" key="1">
    <source>
        <dbReference type="EMBL" id="RNB89612.1"/>
    </source>
</evidence>
<proteinExistence type="predicted"/>
<dbReference type="AlphaFoldDB" id="A0A3M8DND4"/>
<keyword evidence="2" id="KW-1185">Reference proteome</keyword>
<organism evidence="1 2">
    <name type="scientific">Brevibacillus fluminis</name>
    <dbReference type="NCBI Taxonomy" id="511487"/>
    <lineage>
        <taxon>Bacteria</taxon>
        <taxon>Bacillati</taxon>
        <taxon>Bacillota</taxon>
        <taxon>Bacilli</taxon>
        <taxon>Bacillales</taxon>
        <taxon>Paenibacillaceae</taxon>
        <taxon>Brevibacillus</taxon>
    </lineage>
</organism>
<protein>
    <submittedName>
        <fullName evidence="1">Uncharacterized protein</fullName>
    </submittedName>
</protein>